<dbReference type="Pfam" id="PF14278">
    <property type="entry name" value="TetR_C_8"/>
    <property type="match status" value="1"/>
</dbReference>
<dbReference type="PROSITE" id="PS50977">
    <property type="entry name" value="HTH_TETR_2"/>
    <property type="match status" value="1"/>
</dbReference>
<dbReference type="RefSeq" id="WP_013555545.1">
    <property type="nucleotide sequence ID" value="NC_014958.1"/>
</dbReference>
<evidence type="ECO:0000313" key="5">
    <source>
        <dbReference type="Proteomes" id="UP000008635"/>
    </source>
</evidence>
<evidence type="ECO:0000256" key="1">
    <source>
        <dbReference type="ARBA" id="ARBA00023125"/>
    </source>
</evidence>
<name>E8U395_DEIML</name>
<evidence type="ECO:0000256" key="2">
    <source>
        <dbReference type="PROSITE-ProRule" id="PRU00335"/>
    </source>
</evidence>
<dbReference type="STRING" id="709986.Deima_0379"/>
<dbReference type="Gene3D" id="1.10.357.10">
    <property type="entry name" value="Tetracycline Repressor, domain 2"/>
    <property type="match status" value="1"/>
</dbReference>
<feature type="DNA-binding region" description="H-T-H motif" evidence="2">
    <location>
        <begin position="39"/>
        <end position="58"/>
    </location>
</feature>
<dbReference type="PANTHER" id="PTHR43479">
    <property type="entry name" value="ACREF/ENVCD OPERON REPRESSOR-RELATED"/>
    <property type="match status" value="1"/>
</dbReference>
<protein>
    <submittedName>
        <fullName evidence="4">Regulatory protein TetR</fullName>
    </submittedName>
</protein>
<reference evidence="5" key="2">
    <citation type="submission" date="2011-01" db="EMBL/GenBank/DDBJ databases">
        <title>The complete genome of Deinococcus maricopensis DSM 21211.</title>
        <authorList>
            <consortium name="US DOE Joint Genome Institute (JGI-PGF)"/>
            <person name="Lucas S."/>
            <person name="Copeland A."/>
            <person name="Lapidus A."/>
            <person name="Goodwin L."/>
            <person name="Pitluck S."/>
            <person name="Kyrpides N."/>
            <person name="Mavromatis K."/>
            <person name="Pagani I."/>
            <person name="Ivanova N."/>
            <person name="Ovchinnikova G."/>
            <person name="Zeytun A."/>
            <person name="Detter J.C."/>
            <person name="Han C."/>
            <person name="Land M."/>
            <person name="Hauser L."/>
            <person name="Markowitz V."/>
            <person name="Cheng J.-F."/>
            <person name="Hugenholtz P."/>
            <person name="Woyke T."/>
            <person name="Wu D."/>
            <person name="Pukall R."/>
            <person name="Gehrich-Schroeter G."/>
            <person name="Brambilla E."/>
            <person name="Klenk H.-P."/>
            <person name="Eisen J.A."/>
        </authorList>
    </citation>
    <scope>NUCLEOTIDE SEQUENCE [LARGE SCALE GENOMIC DNA]</scope>
    <source>
        <strain evidence="5">DSM 21211 / LMG 22137 / NRRL B-23946 / LB-34</strain>
    </source>
</reference>
<dbReference type="HOGENOM" id="CLU_087539_3_1_0"/>
<gene>
    <name evidence="4" type="ordered locus">Deima_0379</name>
</gene>
<dbReference type="EMBL" id="CP002454">
    <property type="protein sequence ID" value="ADV66040.1"/>
    <property type="molecule type" value="Genomic_DNA"/>
</dbReference>
<dbReference type="AlphaFoldDB" id="E8U395"/>
<dbReference type="InterPro" id="IPR039532">
    <property type="entry name" value="TetR_C_Firmicutes"/>
</dbReference>
<accession>E8U395</accession>
<keyword evidence="1 2" id="KW-0238">DNA-binding</keyword>
<sequence>MADFPLSARPQDARSRRTRLALRRALVELVREHGYANVSVQALTARAGVHRTTFYRHHQDKYDVVQDVLNDLSAALEAAHARLRGPVRSRAWLDPAVDPPELTLVFLAHVEENADFYRLMLGANGMPAFFLELHQRLEDFLERLLPQHLLTSTPALVPPTLCAPVLASMGLSIVLWWLRSGLQPDRVQVARWLVRLEVVGLFGGALPDAPPAGPERST</sequence>
<dbReference type="Proteomes" id="UP000008635">
    <property type="component" value="Chromosome"/>
</dbReference>
<organism evidence="4 5">
    <name type="scientific">Deinococcus maricopensis (strain DSM 21211 / LMG 22137 / NRRL B-23946 / LB-34)</name>
    <dbReference type="NCBI Taxonomy" id="709986"/>
    <lineage>
        <taxon>Bacteria</taxon>
        <taxon>Thermotogati</taxon>
        <taxon>Deinococcota</taxon>
        <taxon>Deinococci</taxon>
        <taxon>Deinococcales</taxon>
        <taxon>Deinococcaceae</taxon>
        <taxon>Deinococcus</taxon>
    </lineage>
</organism>
<reference evidence="4 5" key="1">
    <citation type="journal article" date="2011" name="Stand. Genomic Sci.">
        <title>Complete genome sequence of Deinococcus maricopensis type strain (LB-34).</title>
        <authorList>
            <person name="Pukall R."/>
            <person name="Zeytun A."/>
            <person name="Lucas S."/>
            <person name="Lapidus A."/>
            <person name="Hammon N."/>
            <person name="Deshpande S."/>
            <person name="Nolan M."/>
            <person name="Cheng J.F."/>
            <person name="Pitluck S."/>
            <person name="Liolios K."/>
            <person name="Pagani I."/>
            <person name="Mikhailova N."/>
            <person name="Ivanova N."/>
            <person name="Mavromatis K."/>
            <person name="Pati A."/>
            <person name="Tapia R."/>
            <person name="Han C."/>
            <person name="Goodwin L."/>
            <person name="Chen A."/>
            <person name="Palaniappan K."/>
            <person name="Land M."/>
            <person name="Hauser L."/>
            <person name="Chang Y.J."/>
            <person name="Jeffries C.D."/>
            <person name="Brambilla E.M."/>
            <person name="Rohde M."/>
            <person name="Goker M."/>
            <person name="Detter J.C."/>
            <person name="Woyke T."/>
            <person name="Bristow J."/>
            <person name="Eisen J.A."/>
            <person name="Markowitz V."/>
            <person name="Hugenholtz P."/>
            <person name="Kyrpides N.C."/>
            <person name="Klenk H.P."/>
        </authorList>
    </citation>
    <scope>NUCLEOTIDE SEQUENCE [LARGE SCALE GENOMIC DNA]</scope>
    <source>
        <strain evidence="5">DSM 21211 / LMG 22137 / NRRL B-23946 / LB-34</strain>
    </source>
</reference>
<evidence type="ECO:0000313" key="4">
    <source>
        <dbReference type="EMBL" id="ADV66040.1"/>
    </source>
</evidence>
<dbReference type="KEGG" id="dmr:Deima_0379"/>
<feature type="domain" description="HTH tetR-type" evidence="3">
    <location>
        <begin position="16"/>
        <end position="76"/>
    </location>
</feature>
<proteinExistence type="predicted"/>
<dbReference type="PANTHER" id="PTHR43479:SF7">
    <property type="entry name" value="TETR-FAMILY TRANSCRIPTIONAL REGULATOR"/>
    <property type="match status" value="1"/>
</dbReference>
<dbReference type="Pfam" id="PF00440">
    <property type="entry name" value="TetR_N"/>
    <property type="match status" value="1"/>
</dbReference>
<dbReference type="eggNOG" id="COG1309">
    <property type="taxonomic scope" value="Bacteria"/>
</dbReference>
<dbReference type="SUPFAM" id="SSF46689">
    <property type="entry name" value="Homeodomain-like"/>
    <property type="match status" value="1"/>
</dbReference>
<dbReference type="InterPro" id="IPR009057">
    <property type="entry name" value="Homeodomain-like_sf"/>
</dbReference>
<keyword evidence="5" id="KW-1185">Reference proteome</keyword>
<dbReference type="InterPro" id="IPR001647">
    <property type="entry name" value="HTH_TetR"/>
</dbReference>
<dbReference type="GO" id="GO:0003677">
    <property type="term" value="F:DNA binding"/>
    <property type="evidence" value="ECO:0007669"/>
    <property type="project" value="UniProtKB-UniRule"/>
</dbReference>
<dbReference type="InterPro" id="IPR050624">
    <property type="entry name" value="HTH-type_Tx_Regulator"/>
</dbReference>
<evidence type="ECO:0000259" key="3">
    <source>
        <dbReference type="PROSITE" id="PS50977"/>
    </source>
</evidence>